<keyword evidence="1" id="KW-0732">Signal</keyword>
<gene>
    <name evidence="2" type="ORF">B0T11DRAFT_346858</name>
</gene>
<evidence type="ECO:0000256" key="1">
    <source>
        <dbReference type="SAM" id="SignalP"/>
    </source>
</evidence>
<dbReference type="OrthoDB" id="10370739at2759"/>
<dbReference type="Proteomes" id="UP000813385">
    <property type="component" value="Unassembled WGS sequence"/>
</dbReference>
<comment type="caution">
    <text evidence="2">The sequence shown here is derived from an EMBL/GenBank/DDBJ whole genome shotgun (WGS) entry which is preliminary data.</text>
</comment>
<evidence type="ECO:0000313" key="2">
    <source>
        <dbReference type="EMBL" id="KAH7376725.1"/>
    </source>
</evidence>
<proteinExistence type="predicted"/>
<sequence length="103" mass="10977">MKTTGILTIAVSALSLATSASAAPEKRQTNFNILPRSEATCCYDFGGGHLLIPTKGDGQFMSEGSWCFIDVKTDPKFPNDCEKATRSLGGGYCGDETFGVRDC</sequence>
<reference evidence="2" key="1">
    <citation type="journal article" date="2021" name="Nat. Commun.">
        <title>Genetic determinants of endophytism in the Arabidopsis root mycobiome.</title>
        <authorList>
            <person name="Mesny F."/>
            <person name="Miyauchi S."/>
            <person name="Thiergart T."/>
            <person name="Pickel B."/>
            <person name="Atanasova L."/>
            <person name="Karlsson M."/>
            <person name="Huettel B."/>
            <person name="Barry K.W."/>
            <person name="Haridas S."/>
            <person name="Chen C."/>
            <person name="Bauer D."/>
            <person name="Andreopoulos W."/>
            <person name="Pangilinan J."/>
            <person name="LaButti K."/>
            <person name="Riley R."/>
            <person name="Lipzen A."/>
            <person name="Clum A."/>
            <person name="Drula E."/>
            <person name="Henrissat B."/>
            <person name="Kohler A."/>
            <person name="Grigoriev I.V."/>
            <person name="Martin F.M."/>
            <person name="Hacquard S."/>
        </authorList>
    </citation>
    <scope>NUCLEOTIDE SEQUENCE</scope>
    <source>
        <strain evidence="2">MPI-CAGE-AT-0016</strain>
    </source>
</reference>
<evidence type="ECO:0000313" key="3">
    <source>
        <dbReference type="Proteomes" id="UP000813385"/>
    </source>
</evidence>
<dbReference type="AlphaFoldDB" id="A0A8K0TTL2"/>
<feature type="chain" id="PRO_5035468731" evidence="1">
    <location>
        <begin position="23"/>
        <end position="103"/>
    </location>
</feature>
<feature type="signal peptide" evidence="1">
    <location>
        <begin position="1"/>
        <end position="22"/>
    </location>
</feature>
<name>A0A8K0TTL2_9PEZI</name>
<protein>
    <submittedName>
        <fullName evidence="2">Uncharacterized protein</fullName>
    </submittedName>
</protein>
<accession>A0A8K0TTL2</accession>
<organism evidence="2 3">
    <name type="scientific">Plectosphaerella cucumerina</name>
    <dbReference type="NCBI Taxonomy" id="40658"/>
    <lineage>
        <taxon>Eukaryota</taxon>
        <taxon>Fungi</taxon>
        <taxon>Dikarya</taxon>
        <taxon>Ascomycota</taxon>
        <taxon>Pezizomycotina</taxon>
        <taxon>Sordariomycetes</taxon>
        <taxon>Hypocreomycetidae</taxon>
        <taxon>Glomerellales</taxon>
        <taxon>Plectosphaerellaceae</taxon>
        <taxon>Plectosphaerella</taxon>
    </lineage>
</organism>
<keyword evidence="3" id="KW-1185">Reference proteome</keyword>
<dbReference type="EMBL" id="JAGPXD010000001">
    <property type="protein sequence ID" value="KAH7376725.1"/>
    <property type="molecule type" value="Genomic_DNA"/>
</dbReference>